<evidence type="ECO:0000256" key="5">
    <source>
        <dbReference type="ARBA" id="ARBA00022989"/>
    </source>
</evidence>
<keyword evidence="6" id="KW-0472">Membrane</keyword>
<evidence type="ECO:0000313" key="9">
    <source>
        <dbReference type="Proteomes" id="UP000728032"/>
    </source>
</evidence>
<evidence type="ECO:0000256" key="1">
    <source>
        <dbReference type="ARBA" id="ARBA00004141"/>
    </source>
</evidence>
<keyword evidence="9" id="KW-1185">Reference proteome</keyword>
<evidence type="ECO:0000256" key="7">
    <source>
        <dbReference type="RuleBase" id="RU363079"/>
    </source>
</evidence>
<dbReference type="Pfam" id="PF02990">
    <property type="entry name" value="EMP70"/>
    <property type="match status" value="1"/>
</dbReference>
<keyword evidence="3" id="KW-0812">Transmembrane</keyword>
<evidence type="ECO:0000256" key="3">
    <source>
        <dbReference type="ARBA" id="ARBA00022692"/>
    </source>
</evidence>
<keyword evidence="4" id="KW-0732">Signal</keyword>
<feature type="non-terminal residue" evidence="8">
    <location>
        <position position="1"/>
    </location>
</feature>
<protein>
    <recommendedName>
        <fullName evidence="7">Transmembrane 9 superfamily member</fullName>
    </recommendedName>
</protein>
<dbReference type="InterPro" id="IPR004240">
    <property type="entry name" value="EMP70"/>
</dbReference>
<dbReference type="EMBL" id="OC961174">
    <property type="protein sequence ID" value="CAD7665462.1"/>
    <property type="molecule type" value="Genomic_DNA"/>
</dbReference>
<evidence type="ECO:0000313" key="8">
    <source>
        <dbReference type="EMBL" id="CAD7665462.1"/>
    </source>
</evidence>
<reference evidence="8" key="1">
    <citation type="submission" date="2020-11" db="EMBL/GenBank/DDBJ databases">
        <authorList>
            <person name="Tran Van P."/>
        </authorList>
    </citation>
    <scope>NUCLEOTIDE SEQUENCE</scope>
</reference>
<sequence length="123" mass="14397">GISHYHETLGEALQGVELEFSGLNIDFKANVGQTPYCEVQLNEEKLQEFIYAVKNYYWYQMYIDDMPIWGIVGEVDENDNSYYLWTHKKLDIGYNGNRIVDVNLTSEVKVKLEPNKKIAFTYE</sequence>
<name>A0A7R9MSW9_9ACAR</name>
<proteinExistence type="inferred from homology"/>
<dbReference type="GO" id="GO:0072657">
    <property type="term" value="P:protein localization to membrane"/>
    <property type="evidence" value="ECO:0007669"/>
    <property type="project" value="TreeGrafter"/>
</dbReference>
<dbReference type="AlphaFoldDB" id="A0A7R9MSW9"/>
<dbReference type="PANTHER" id="PTHR10766">
    <property type="entry name" value="TRANSMEMBRANE 9 SUPERFAMILY PROTEIN"/>
    <property type="match status" value="1"/>
</dbReference>
<evidence type="ECO:0000256" key="6">
    <source>
        <dbReference type="ARBA" id="ARBA00023136"/>
    </source>
</evidence>
<comment type="subcellular location">
    <subcellularLocation>
        <location evidence="1">Membrane</location>
        <topology evidence="1">Multi-pass membrane protein</topology>
    </subcellularLocation>
</comment>
<evidence type="ECO:0000256" key="2">
    <source>
        <dbReference type="ARBA" id="ARBA00005227"/>
    </source>
</evidence>
<gene>
    <name evidence="8" type="ORF">ONB1V03_LOCUS22019</name>
</gene>
<dbReference type="PANTHER" id="PTHR10766:SF41">
    <property type="entry name" value="TRANSMEMBRANE 9 SUPERFAMILY MEMBER 3"/>
    <property type="match status" value="1"/>
</dbReference>
<accession>A0A7R9MSW9</accession>
<comment type="similarity">
    <text evidence="2 7">Belongs to the nonaspanin (TM9SF) (TC 9.A.2) family.</text>
</comment>
<dbReference type="EMBL" id="CAJPVJ010046349">
    <property type="protein sequence ID" value="CAG2182598.1"/>
    <property type="molecule type" value="Genomic_DNA"/>
</dbReference>
<dbReference type="GO" id="GO:0016020">
    <property type="term" value="C:membrane"/>
    <property type="evidence" value="ECO:0007669"/>
    <property type="project" value="UniProtKB-SubCell"/>
</dbReference>
<feature type="non-terminal residue" evidence="8">
    <location>
        <position position="123"/>
    </location>
</feature>
<dbReference type="OrthoDB" id="1666796at2759"/>
<dbReference type="Proteomes" id="UP000728032">
    <property type="component" value="Unassembled WGS sequence"/>
</dbReference>
<evidence type="ECO:0000256" key="4">
    <source>
        <dbReference type="ARBA" id="ARBA00022729"/>
    </source>
</evidence>
<organism evidence="8">
    <name type="scientific">Oppiella nova</name>
    <dbReference type="NCBI Taxonomy" id="334625"/>
    <lineage>
        <taxon>Eukaryota</taxon>
        <taxon>Metazoa</taxon>
        <taxon>Ecdysozoa</taxon>
        <taxon>Arthropoda</taxon>
        <taxon>Chelicerata</taxon>
        <taxon>Arachnida</taxon>
        <taxon>Acari</taxon>
        <taxon>Acariformes</taxon>
        <taxon>Sarcoptiformes</taxon>
        <taxon>Oribatida</taxon>
        <taxon>Brachypylina</taxon>
        <taxon>Oppioidea</taxon>
        <taxon>Oppiidae</taxon>
        <taxon>Oppiella</taxon>
    </lineage>
</organism>
<keyword evidence="5" id="KW-1133">Transmembrane helix</keyword>